<reference evidence="10" key="1">
    <citation type="submission" date="2017-02" db="EMBL/GenBank/DDBJ databases">
        <authorList>
            <person name="Varghese N."/>
            <person name="Submissions S."/>
        </authorList>
    </citation>
    <scope>NUCLEOTIDE SEQUENCE [LARGE SCALE GENOMIC DNA]</scope>
    <source>
        <strain evidence="10">USBA 833</strain>
    </source>
</reference>
<dbReference type="STRING" id="1147123.SAMN05443428_11531"/>
<dbReference type="PROSITE" id="PS01063">
    <property type="entry name" value="SIGMA70_ECF"/>
    <property type="match status" value="1"/>
</dbReference>
<evidence type="ECO:0000256" key="2">
    <source>
        <dbReference type="ARBA" id="ARBA00023015"/>
    </source>
</evidence>
<keyword evidence="10" id="KW-1185">Reference proteome</keyword>
<dbReference type="NCBIfam" id="TIGR02937">
    <property type="entry name" value="sigma70-ECF"/>
    <property type="match status" value="1"/>
</dbReference>
<evidence type="ECO:0000256" key="1">
    <source>
        <dbReference type="ARBA" id="ARBA00010641"/>
    </source>
</evidence>
<keyword evidence="4 6" id="KW-0238">DNA-binding</keyword>
<feature type="domain" description="RNA polymerase sigma factor 70 region 4 type 2" evidence="8">
    <location>
        <begin position="96"/>
        <end position="148"/>
    </location>
</feature>
<dbReference type="InterPro" id="IPR013325">
    <property type="entry name" value="RNA_pol_sigma_r2"/>
</dbReference>
<dbReference type="PANTHER" id="PTHR43133">
    <property type="entry name" value="RNA POLYMERASE ECF-TYPE SIGMA FACTO"/>
    <property type="match status" value="1"/>
</dbReference>
<evidence type="ECO:0000259" key="8">
    <source>
        <dbReference type="Pfam" id="PF08281"/>
    </source>
</evidence>
<dbReference type="SUPFAM" id="SSF88659">
    <property type="entry name" value="Sigma3 and sigma4 domains of RNA polymerase sigma factors"/>
    <property type="match status" value="1"/>
</dbReference>
<dbReference type="InterPro" id="IPR039425">
    <property type="entry name" value="RNA_pol_sigma-70-like"/>
</dbReference>
<gene>
    <name evidence="9" type="ORF">SAMN05443428_11531</name>
</gene>
<evidence type="ECO:0000256" key="3">
    <source>
        <dbReference type="ARBA" id="ARBA00023082"/>
    </source>
</evidence>
<organism evidence="9 10">
    <name type="scientific">Caloramator quimbayensis</name>
    <dbReference type="NCBI Taxonomy" id="1147123"/>
    <lineage>
        <taxon>Bacteria</taxon>
        <taxon>Bacillati</taxon>
        <taxon>Bacillota</taxon>
        <taxon>Clostridia</taxon>
        <taxon>Eubacteriales</taxon>
        <taxon>Clostridiaceae</taxon>
        <taxon>Caloramator</taxon>
    </lineage>
</organism>
<evidence type="ECO:0000313" key="10">
    <source>
        <dbReference type="Proteomes" id="UP000190105"/>
    </source>
</evidence>
<dbReference type="InterPro" id="IPR000838">
    <property type="entry name" value="RNA_pol_sigma70_ECF_CS"/>
</dbReference>
<dbReference type="Gene3D" id="1.10.1740.10">
    <property type="match status" value="1"/>
</dbReference>
<dbReference type="NCBIfam" id="TIGR02959">
    <property type="entry name" value="SigZ"/>
    <property type="match status" value="1"/>
</dbReference>
<dbReference type="InterPro" id="IPR013249">
    <property type="entry name" value="RNA_pol_sigma70_r4_t2"/>
</dbReference>
<name>A0A1T4XWT0_9CLOT</name>
<dbReference type="InterPro" id="IPR036388">
    <property type="entry name" value="WH-like_DNA-bd_sf"/>
</dbReference>
<dbReference type="GO" id="GO:0006352">
    <property type="term" value="P:DNA-templated transcription initiation"/>
    <property type="evidence" value="ECO:0007669"/>
    <property type="project" value="InterPro"/>
</dbReference>
<protein>
    <recommendedName>
        <fullName evidence="6">RNA polymerase sigma factor</fullName>
    </recommendedName>
</protein>
<evidence type="ECO:0000259" key="7">
    <source>
        <dbReference type="Pfam" id="PF04542"/>
    </source>
</evidence>
<accession>A0A1T4XWT0</accession>
<evidence type="ECO:0000256" key="6">
    <source>
        <dbReference type="RuleBase" id="RU000716"/>
    </source>
</evidence>
<dbReference type="AlphaFoldDB" id="A0A1T4XWT0"/>
<dbReference type="GO" id="GO:0003677">
    <property type="term" value="F:DNA binding"/>
    <property type="evidence" value="ECO:0007669"/>
    <property type="project" value="UniProtKB-KW"/>
</dbReference>
<evidence type="ECO:0000313" key="9">
    <source>
        <dbReference type="EMBL" id="SKA93980.1"/>
    </source>
</evidence>
<dbReference type="CDD" id="cd06171">
    <property type="entry name" value="Sigma70_r4"/>
    <property type="match status" value="1"/>
</dbReference>
<dbReference type="SUPFAM" id="SSF88946">
    <property type="entry name" value="Sigma2 domain of RNA polymerase sigma factors"/>
    <property type="match status" value="1"/>
</dbReference>
<dbReference type="PANTHER" id="PTHR43133:SF62">
    <property type="entry name" value="RNA POLYMERASE SIGMA FACTOR SIGZ"/>
    <property type="match status" value="1"/>
</dbReference>
<keyword evidence="2 6" id="KW-0805">Transcription regulation</keyword>
<proteinExistence type="inferred from homology"/>
<feature type="domain" description="RNA polymerase sigma-70 region 2" evidence="7">
    <location>
        <begin position="6"/>
        <end position="72"/>
    </location>
</feature>
<evidence type="ECO:0000256" key="4">
    <source>
        <dbReference type="ARBA" id="ARBA00023125"/>
    </source>
</evidence>
<dbReference type="EMBL" id="FUYH01000015">
    <property type="protein sequence ID" value="SKA93980.1"/>
    <property type="molecule type" value="Genomic_DNA"/>
</dbReference>
<comment type="similarity">
    <text evidence="1 6">Belongs to the sigma-70 factor family. ECF subfamily.</text>
</comment>
<sequence length="179" mass="21298">MDSNIFEDFSTLLSKYIKRHVSCKEDAEDILQDVLLKIYNNIENLNDNEKIYAYIYKIARNSIYDYYRKQNKSNENYTPELEYFLDDETANREISRCVKSMVDYLPEKYRQAIILTEFQGLTQKEVSEILKISLSGVKSRVQRARKLLKKMLYECCNLEFDSLGNVIDFEHKTKDCKFC</sequence>
<dbReference type="InterPro" id="IPR014284">
    <property type="entry name" value="RNA_pol_sigma-70_dom"/>
</dbReference>
<dbReference type="Proteomes" id="UP000190105">
    <property type="component" value="Unassembled WGS sequence"/>
</dbReference>
<dbReference type="GO" id="GO:0016987">
    <property type="term" value="F:sigma factor activity"/>
    <property type="evidence" value="ECO:0007669"/>
    <property type="project" value="UniProtKB-KW"/>
</dbReference>
<dbReference type="InterPro" id="IPR014304">
    <property type="entry name" value="RNA_pol_sigma-Z"/>
</dbReference>
<dbReference type="GO" id="GO:0006950">
    <property type="term" value="P:response to stress"/>
    <property type="evidence" value="ECO:0007669"/>
    <property type="project" value="UniProtKB-ARBA"/>
</dbReference>
<dbReference type="Pfam" id="PF08281">
    <property type="entry name" value="Sigma70_r4_2"/>
    <property type="match status" value="1"/>
</dbReference>
<keyword evidence="3 6" id="KW-0731">Sigma factor</keyword>
<evidence type="ECO:0000256" key="5">
    <source>
        <dbReference type="ARBA" id="ARBA00023163"/>
    </source>
</evidence>
<dbReference type="Gene3D" id="1.10.10.10">
    <property type="entry name" value="Winged helix-like DNA-binding domain superfamily/Winged helix DNA-binding domain"/>
    <property type="match status" value="1"/>
</dbReference>
<dbReference type="InterPro" id="IPR013324">
    <property type="entry name" value="RNA_pol_sigma_r3/r4-like"/>
</dbReference>
<dbReference type="InterPro" id="IPR007627">
    <property type="entry name" value="RNA_pol_sigma70_r2"/>
</dbReference>
<dbReference type="Pfam" id="PF04542">
    <property type="entry name" value="Sigma70_r2"/>
    <property type="match status" value="1"/>
</dbReference>
<keyword evidence="5 6" id="KW-0804">Transcription</keyword>